<evidence type="ECO:0000259" key="13">
    <source>
        <dbReference type="PROSITE" id="PS51384"/>
    </source>
</evidence>
<dbReference type="PROSITE" id="PS50902">
    <property type="entry name" value="FLAVODOXIN_LIKE"/>
    <property type="match status" value="1"/>
</dbReference>
<keyword evidence="15" id="KW-1185">Reference proteome</keyword>
<dbReference type="Gene3D" id="3.40.50.360">
    <property type="match status" value="1"/>
</dbReference>
<dbReference type="InterPro" id="IPR001433">
    <property type="entry name" value="OxRdtase_FAD/NAD-bd"/>
</dbReference>
<dbReference type="Pfam" id="PF00667">
    <property type="entry name" value="FAD_binding_1"/>
    <property type="match status" value="1"/>
</dbReference>
<comment type="cofactor">
    <cofactor evidence="2">
        <name>FAD</name>
        <dbReference type="ChEBI" id="CHEBI:57692"/>
    </cofactor>
</comment>
<keyword evidence="9" id="KW-0249">Electron transport</keyword>
<evidence type="ECO:0000256" key="7">
    <source>
        <dbReference type="ARBA" id="ARBA00022827"/>
    </source>
</evidence>
<keyword evidence="8" id="KW-0521">NADP</keyword>
<keyword evidence="11" id="KW-0198">Cysteine biosynthesis</keyword>
<dbReference type="InterPro" id="IPR017927">
    <property type="entry name" value="FAD-bd_FR_type"/>
</dbReference>
<keyword evidence="6" id="KW-0288">FMN</keyword>
<dbReference type="Proteomes" id="UP001596505">
    <property type="component" value="Unassembled WGS sequence"/>
</dbReference>
<dbReference type="EC" id="1.8.1.2" evidence="14"/>
<proteinExistence type="predicted"/>
<evidence type="ECO:0000256" key="9">
    <source>
        <dbReference type="ARBA" id="ARBA00022982"/>
    </source>
</evidence>
<dbReference type="PROSITE" id="PS51384">
    <property type="entry name" value="FAD_FR"/>
    <property type="match status" value="1"/>
</dbReference>
<keyword evidence="10 14" id="KW-0560">Oxidoreductase</keyword>
<dbReference type="PRINTS" id="PR00369">
    <property type="entry name" value="FLAVODOXIN"/>
</dbReference>
<dbReference type="InterPro" id="IPR003097">
    <property type="entry name" value="CysJ-like_FAD-binding"/>
</dbReference>
<dbReference type="PANTHER" id="PTHR19384">
    <property type="entry name" value="NITRIC OXIDE SYNTHASE-RELATED"/>
    <property type="match status" value="1"/>
</dbReference>
<evidence type="ECO:0000256" key="2">
    <source>
        <dbReference type="ARBA" id="ARBA00001974"/>
    </source>
</evidence>
<dbReference type="CDD" id="cd06199">
    <property type="entry name" value="SiR"/>
    <property type="match status" value="1"/>
</dbReference>
<evidence type="ECO:0000259" key="12">
    <source>
        <dbReference type="PROSITE" id="PS50902"/>
    </source>
</evidence>
<dbReference type="InterPro" id="IPR010199">
    <property type="entry name" value="CysJ"/>
</dbReference>
<gene>
    <name evidence="14" type="ORF">ACFQRG_13540</name>
</gene>
<dbReference type="GO" id="GO:0004783">
    <property type="term" value="F:sulfite reductase (NADPH) activity"/>
    <property type="evidence" value="ECO:0007669"/>
    <property type="project" value="UniProtKB-EC"/>
</dbReference>
<comment type="cofactor">
    <cofactor evidence="1">
        <name>FMN</name>
        <dbReference type="ChEBI" id="CHEBI:58210"/>
    </cofactor>
</comment>
<evidence type="ECO:0000256" key="3">
    <source>
        <dbReference type="ARBA" id="ARBA00022448"/>
    </source>
</evidence>
<evidence type="ECO:0000313" key="15">
    <source>
        <dbReference type="Proteomes" id="UP001596505"/>
    </source>
</evidence>
<name>A0ABW2PXA0_9BACL</name>
<dbReference type="PRINTS" id="PR00371">
    <property type="entry name" value="FPNCR"/>
</dbReference>
<reference evidence="15" key="1">
    <citation type="journal article" date="2019" name="Int. J. Syst. Evol. Microbiol.">
        <title>The Global Catalogue of Microorganisms (GCM) 10K type strain sequencing project: providing services to taxonomists for standard genome sequencing and annotation.</title>
        <authorList>
            <consortium name="The Broad Institute Genomics Platform"/>
            <consortium name="The Broad Institute Genome Sequencing Center for Infectious Disease"/>
            <person name="Wu L."/>
            <person name="Ma J."/>
        </authorList>
    </citation>
    <scope>NUCLEOTIDE SEQUENCE [LARGE SCALE GENOMIC DNA]</scope>
    <source>
        <strain evidence="15">CGMCC 1.16305</strain>
    </source>
</reference>
<evidence type="ECO:0000256" key="6">
    <source>
        <dbReference type="ARBA" id="ARBA00022643"/>
    </source>
</evidence>
<dbReference type="InterPro" id="IPR001094">
    <property type="entry name" value="Flavdoxin-like"/>
</dbReference>
<dbReference type="SUPFAM" id="SSF52218">
    <property type="entry name" value="Flavoproteins"/>
    <property type="match status" value="1"/>
</dbReference>
<dbReference type="NCBIfam" id="TIGR01931">
    <property type="entry name" value="cysJ"/>
    <property type="match status" value="1"/>
</dbReference>
<keyword evidence="3" id="KW-0813">Transport</keyword>
<evidence type="ECO:0000256" key="8">
    <source>
        <dbReference type="ARBA" id="ARBA00022857"/>
    </source>
</evidence>
<dbReference type="InterPro" id="IPR023173">
    <property type="entry name" value="NADPH_Cyt_P450_Rdtase_alpha"/>
</dbReference>
<dbReference type="InterPro" id="IPR001709">
    <property type="entry name" value="Flavoprot_Pyr_Nucl_cyt_Rdtase"/>
</dbReference>
<dbReference type="InterPro" id="IPR017938">
    <property type="entry name" value="Riboflavin_synthase-like_b-brl"/>
</dbReference>
<dbReference type="Pfam" id="PF00258">
    <property type="entry name" value="Flavodoxin_1"/>
    <property type="match status" value="1"/>
</dbReference>
<dbReference type="EMBL" id="JBHTCO010000017">
    <property type="protein sequence ID" value="MFC7393979.1"/>
    <property type="molecule type" value="Genomic_DNA"/>
</dbReference>
<dbReference type="Gene3D" id="2.40.30.10">
    <property type="entry name" value="Translation factors"/>
    <property type="match status" value="1"/>
</dbReference>
<dbReference type="Pfam" id="PF00175">
    <property type="entry name" value="NAD_binding_1"/>
    <property type="match status" value="1"/>
</dbReference>
<feature type="domain" description="FAD-binding FR-type" evidence="13">
    <location>
        <begin position="247"/>
        <end position="466"/>
    </location>
</feature>
<dbReference type="SUPFAM" id="SSF63380">
    <property type="entry name" value="Riboflavin synthase domain-like"/>
    <property type="match status" value="1"/>
</dbReference>
<organism evidence="14 15">
    <name type="scientific">Scopulibacillus cellulosilyticus</name>
    <dbReference type="NCBI Taxonomy" id="2665665"/>
    <lineage>
        <taxon>Bacteria</taxon>
        <taxon>Bacillati</taxon>
        <taxon>Bacillota</taxon>
        <taxon>Bacilli</taxon>
        <taxon>Bacillales</taxon>
        <taxon>Sporolactobacillaceae</taxon>
        <taxon>Scopulibacillus</taxon>
    </lineage>
</organism>
<dbReference type="RefSeq" id="WP_380966860.1">
    <property type="nucleotide sequence ID" value="NZ_JBHTCO010000017.1"/>
</dbReference>
<dbReference type="Gene3D" id="3.40.50.80">
    <property type="entry name" value="Nucleotide-binding domain of ferredoxin-NADP reductase (FNR) module"/>
    <property type="match status" value="1"/>
</dbReference>
<dbReference type="PANTHER" id="PTHR19384:SF128">
    <property type="entry name" value="NADPH OXIDOREDUCTASE A"/>
    <property type="match status" value="1"/>
</dbReference>
<evidence type="ECO:0000256" key="4">
    <source>
        <dbReference type="ARBA" id="ARBA00022605"/>
    </source>
</evidence>
<protein>
    <submittedName>
        <fullName evidence="14">Assimilatory sulfite reductase (NADPH) flavoprotein subunit</fullName>
        <ecNumber evidence="14">1.8.1.2</ecNumber>
    </submittedName>
</protein>
<keyword evidence="4" id="KW-0028">Amino-acid biosynthesis</keyword>
<dbReference type="PIRSF" id="PIRSF000207">
    <property type="entry name" value="SiR-FP_CysJ"/>
    <property type="match status" value="1"/>
</dbReference>
<evidence type="ECO:0000313" key="14">
    <source>
        <dbReference type="EMBL" id="MFC7393979.1"/>
    </source>
</evidence>
<dbReference type="SUPFAM" id="SSF52343">
    <property type="entry name" value="Ferredoxin reductase-like, C-terminal NADP-linked domain"/>
    <property type="match status" value="1"/>
</dbReference>
<feature type="domain" description="Flavodoxin-like" evidence="12">
    <location>
        <begin position="73"/>
        <end position="211"/>
    </location>
</feature>
<evidence type="ECO:0000256" key="5">
    <source>
        <dbReference type="ARBA" id="ARBA00022630"/>
    </source>
</evidence>
<keyword evidence="7" id="KW-0274">FAD</keyword>
<dbReference type="InterPro" id="IPR039261">
    <property type="entry name" value="FNR_nucleotide-bd"/>
</dbReference>
<evidence type="ECO:0000256" key="1">
    <source>
        <dbReference type="ARBA" id="ARBA00001917"/>
    </source>
</evidence>
<sequence>MNFQVTNSPFSQEQAELLNQLLPTLTDKQKIWLSGYLSSFEAAISTTADTAGQSLLVTEGSSQNVSQSASREVTVLFGSETGNAQSLAEEMHRKLEEQGFKATLSSMDDFKPKTLKNVQDLLIITATHGEGDPPDNALSFYEFLNSKRAPQLDGLRFSVLSLGDQSYEFFCQTGKDFDKRLEELGGERFYPRIDCDVDFDEPAAEWVEGVLSKLSEAQESNPAGEQILSTAQAAAALQTEKPVYSRTNPFKAEVLENLKLSGRGSNKETRHLELSLEGSNFKFEPGDSLGIFPENDPGLADNIINEMNWNPEEIVPVNKQGETSTLRKALISHFEITRLTKPMLTQAAQLFSNEKLTELIASGHEEELKSYLDGRDLLDLIRDFPPGKVAPSEFLQILRRIPVRLYSISSSFKANPDEVHLTIGTVRYEALGRNRIGVCSGQCAERIEPGDLLPIYIHRNPNFKFPSDSETPVIMIGPGTGVAPFRSFLQEREETGTLGKTWLFFGDQHFKSDFLYQVEWQKWLKEGVLSRMDVAFSRDNAEKVYVQHRMLEKSRDIYQWLKDGANVYVCGDEKNMAKDVHHTLQAILEKEGGMTQDEAELYLTQMRQEKRYQRDVY</sequence>
<keyword evidence="5" id="KW-0285">Flavoprotein</keyword>
<dbReference type="InterPro" id="IPR029039">
    <property type="entry name" value="Flavoprotein-like_sf"/>
</dbReference>
<evidence type="ECO:0000256" key="11">
    <source>
        <dbReference type="ARBA" id="ARBA00023192"/>
    </source>
</evidence>
<dbReference type="InterPro" id="IPR008254">
    <property type="entry name" value="Flavodoxin/NO_synth"/>
</dbReference>
<evidence type="ECO:0000256" key="10">
    <source>
        <dbReference type="ARBA" id="ARBA00023002"/>
    </source>
</evidence>
<accession>A0ABW2PXA0</accession>
<dbReference type="Gene3D" id="1.20.990.10">
    <property type="entry name" value="NADPH-cytochrome p450 Reductase, Chain A, domain 3"/>
    <property type="match status" value="1"/>
</dbReference>
<comment type="caution">
    <text evidence="14">The sequence shown here is derived from an EMBL/GenBank/DDBJ whole genome shotgun (WGS) entry which is preliminary data.</text>
</comment>